<dbReference type="Pfam" id="PF01547">
    <property type="entry name" value="SBP_bac_1"/>
    <property type="match status" value="1"/>
</dbReference>
<dbReference type="PROSITE" id="PS51257">
    <property type="entry name" value="PROKAR_LIPOPROTEIN"/>
    <property type="match status" value="1"/>
</dbReference>
<dbReference type="SUPFAM" id="SSF53850">
    <property type="entry name" value="Periplasmic binding protein-like II"/>
    <property type="match status" value="1"/>
</dbReference>
<protein>
    <submittedName>
        <fullName evidence="3">Sugar ABC transporter substrate-binding protein</fullName>
    </submittedName>
</protein>
<gene>
    <name evidence="3" type="ORF">DPM12_19910</name>
</gene>
<keyword evidence="2" id="KW-0732">Signal</keyword>
<dbReference type="Gene3D" id="3.40.190.10">
    <property type="entry name" value="Periplasmic binding protein-like II"/>
    <property type="match status" value="1"/>
</dbReference>
<proteinExistence type="predicted"/>
<feature type="region of interest" description="Disordered" evidence="1">
    <location>
        <begin position="30"/>
        <end position="55"/>
    </location>
</feature>
<organism evidence="3 4">
    <name type="scientific">Phytoactinopolyspora halophila</name>
    <dbReference type="NCBI Taxonomy" id="1981511"/>
    <lineage>
        <taxon>Bacteria</taxon>
        <taxon>Bacillati</taxon>
        <taxon>Actinomycetota</taxon>
        <taxon>Actinomycetes</taxon>
        <taxon>Jiangellales</taxon>
        <taxon>Jiangellaceae</taxon>
        <taxon>Phytoactinopolyspora</taxon>
    </lineage>
</organism>
<feature type="signal peptide" evidence="2">
    <location>
        <begin position="1"/>
        <end position="23"/>
    </location>
</feature>
<dbReference type="InterPro" id="IPR050490">
    <property type="entry name" value="Bact_solute-bd_prot1"/>
</dbReference>
<dbReference type="InterPro" id="IPR006059">
    <property type="entry name" value="SBP"/>
</dbReference>
<accession>A0A329QDA4</accession>
<name>A0A329QDA4_9ACTN</name>
<dbReference type="Proteomes" id="UP000250462">
    <property type="component" value="Unassembled WGS sequence"/>
</dbReference>
<evidence type="ECO:0000256" key="2">
    <source>
        <dbReference type="SAM" id="SignalP"/>
    </source>
</evidence>
<keyword evidence="4" id="KW-1185">Reference proteome</keyword>
<dbReference type="AlphaFoldDB" id="A0A329QDA4"/>
<dbReference type="PANTHER" id="PTHR43649:SF12">
    <property type="entry name" value="DIACETYLCHITOBIOSE BINDING PROTEIN DASA"/>
    <property type="match status" value="1"/>
</dbReference>
<dbReference type="OrthoDB" id="358201at2"/>
<dbReference type="PANTHER" id="PTHR43649">
    <property type="entry name" value="ARABINOSE-BINDING PROTEIN-RELATED"/>
    <property type="match status" value="1"/>
</dbReference>
<comment type="caution">
    <text evidence="3">The sequence shown here is derived from an EMBL/GenBank/DDBJ whole genome shotgun (WGS) entry which is preliminary data.</text>
</comment>
<sequence>MPVSRTRTWIRFAATAAAFTLIAACAPGSDDDADDDAGDAGTGSGTDVETDPGNLGDVTLVVWDQEVRGGQSEQIDALNEAFEEEYPNITIERVSRSTDDLRTTLRLALSGDDAPDVVQANNSRTEMGQYVGNDLLTPLDDYAEAYGWFERFPESVRALAMYSDDGEVYGEGQLYGLAQMGEIVGAFYNKSKLDELGIDPPETQEEFEAALETAHEAGELPIQFGNLDPFAGIHEYGFVQNQFADAETISNLGFGRPGSTWLSPENVEATETIVSWVDEGYFTEGFAGLDYDEAWQQFADGEGVFLVAGTWLVADLDEAMGGDVGFMLPPAGASGQRLVTGGISIPFSIPANSENQDAAAAYIDFITSADAMETITETGNLPVVDAAEQDVDGLQAEVFDAWARAGEEDLVVPYLDYATPTFFDTLTAAVQDLLGGERSPEEFLDHLESEYLEHVEDQ</sequence>
<feature type="chain" id="PRO_5038445507" evidence="2">
    <location>
        <begin position="24"/>
        <end position="458"/>
    </location>
</feature>
<dbReference type="RefSeq" id="WP_112260115.1">
    <property type="nucleotide sequence ID" value="NZ_QMIG01000033.1"/>
</dbReference>
<reference evidence="3 4" key="1">
    <citation type="submission" date="2018-06" db="EMBL/GenBank/DDBJ databases">
        <title>Phytoactinopolyspora halophila sp. nov., a novel halophilic actinomycete isolated from a saline soil in China.</title>
        <authorList>
            <person name="Tang S.-K."/>
        </authorList>
    </citation>
    <scope>NUCLEOTIDE SEQUENCE [LARGE SCALE GENOMIC DNA]</scope>
    <source>
        <strain evidence="3 4">YIM 96934</strain>
    </source>
</reference>
<dbReference type="EMBL" id="QMIG01000033">
    <property type="protein sequence ID" value="RAW09951.1"/>
    <property type="molecule type" value="Genomic_DNA"/>
</dbReference>
<evidence type="ECO:0000256" key="1">
    <source>
        <dbReference type="SAM" id="MobiDB-lite"/>
    </source>
</evidence>
<evidence type="ECO:0000313" key="3">
    <source>
        <dbReference type="EMBL" id="RAW09951.1"/>
    </source>
</evidence>
<evidence type="ECO:0000313" key="4">
    <source>
        <dbReference type="Proteomes" id="UP000250462"/>
    </source>
</evidence>